<reference evidence="4" key="1">
    <citation type="submission" date="2016-10" db="EMBL/GenBank/DDBJ databases">
        <authorList>
            <person name="Varghese N."/>
            <person name="Submissions S."/>
        </authorList>
    </citation>
    <scope>NUCLEOTIDE SEQUENCE [LARGE SCALE GENOMIC DNA]</scope>
    <source>
        <strain evidence="4">DSM 3669</strain>
    </source>
</reference>
<dbReference type="InterPro" id="IPR027417">
    <property type="entry name" value="P-loop_NTPase"/>
</dbReference>
<organism evidence="3 4">
    <name type="scientific">Desulfoscipio geothermicus DSM 3669</name>
    <dbReference type="NCBI Taxonomy" id="1121426"/>
    <lineage>
        <taxon>Bacteria</taxon>
        <taxon>Bacillati</taxon>
        <taxon>Bacillota</taxon>
        <taxon>Clostridia</taxon>
        <taxon>Eubacteriales</taxon>
        <taxon>Desulfallaceae</taxon>
        <taxon>Desulfoscipio</taxon>
    </lineage>
</organism>
<evidence type="ECO:0000313" key="4">
    <source>
        <dbReference type="Proteomes" id="UP000199584"/>
    </source>
</evidence>
<sequence length="437" mass="49573">MGAAVDLKEEVYRRKRGRENKCIESVAPGHTEQVDNIIQTITQKITTDYGDLVNQVSRGEKEVQVLENVVEKTIVDLGAGLGRACSTRETVTKVMDSILGYGILQPYINDPEITDIFVNGPDNVYKRVKGEDIFIPEVHWKNNNHLEQYIRSVLVRCGRKIHSGIPLVDARDVKNKLRINAGISPVAKIPYITFRKHTVYNFTLEDFLQNGTFTQEVLDFQQKAVEARLNLLIAGPTGSGKTTLLRFLAEQFIPPNQRVVVLEEEEELMLRLHNLVALEAKKKSGEEDTSVEMEDMVRNALRMAMRRIILGELRGKEAFTLLRAFGTGHDGGLTTIHANDTYNAIEQLAVMMMYANQPLSYTQLKRIISQSVDLIIYIENYRVVEVTSVDGFDENKNDVILNPVFVTERAEDGRLNCRFCSISSNLRKLFWQRGVKI</sequence>
<dbReference type="STRING" id="39060.SAMN05660706_12361"/>
<evidence type="ECO:0000259" key="2">
    <source>
        <dbReference type="Pfam" id="PF00437"/>
    </source>
</evidence>
<dbReference type="Proteomes" id="UP000199584">
    <property type="component" value="Unassembled WGS sequence"/>
</dbReference>
<evidence type="ECO:0000256" key="1">
    <source>
        <dbReference type="ARBA" id="ARBA00006611"/>
    </source>
</evidence>
<dbReference type="Gene3D" id="3.30.450.380">
    <property type="match status" value="1"/>
</dbReference>
<dbReference type="OrthoDB" id="9810761at2"/>
<dbReference type="PANTHER" id="PTHR30486">
    <property type="entry name" value="TWITCHING MOTILITY PROTEIN PILT"/>
    <property type="match status" value="1"/>
</dbReference>
<dbReference type="SUPFAM" id="SSF52540">
    <property type="entry name" value="P-loop containing nucleoside triphosphate hydrolases"/>
    <property type="match status" value="1"/>
</dbReference>
<dbReference type="InterPro" id="IPR001482">
    <property type="entry name" value="T2SS/T4SS_dom"/>
</dbReference>
<dbReference type="GO" id="GO:0016887">
    <property type="term" value="F:ATP hydrolysis activity"/>
    <property type="evidence" value="ECO:0007669"/>
    <property type="project" value="InterPro"/>
</dbReference>
<keyword evidence="4" id="KW-1185">Reference proteome</keyword>
<dbReference type="RefSeq" id="WP_092485310.1">
    <property type="nucleotide sequence ID" value="NZ_FOYM01000023.1"/>
</dbReference>
<protein>
    <submittedName>
        <fullName evidence="3">Pilus assembly protein CpaF</fullName>
    </submittedName>
</protein>
<dbReference type="PANTHER" id="PTHR30486:SF6">
    <property type="entry name" value="TYPE IV PILUS RETRACTATION ATPASE PILT"/>
    <property type="match status" value="1"/>
</dbReference>
<name>A0A1I6E1W3_9FIRM</name>
<dbReference type="CDD" id="cd01130">
    <property type="entry name" value="VirB11-like_ATPase"/>
    <property type="match status" value="1"/>
</dbReference>
<proteinExistence type="inferred from homology"/>
<dbReference type="Pfam" id="PF00437">
    <property type="entry name" value="T2SSE"/>
    <property type="match status" value="1"/>
</dbReference>
<dbReference type="EMBL" id="FOYM01000023">
    <property type="protein sequence ID" value="SFR11764.1"/>
    <property type="molecule type" value="Genomic_DNA"/>
</dbReference>
<dbReference type="AlphaFoldDB" id="A0A1I6E1W3"/>
<gene>
    <name evidence="3" type="ORF">SAMN05660706_12361</name>
</gene>
<dbReference type="Gene3D" id="3.40.50.300">
    <property type="entry name" value="P-loop containing nucleotide triphosphate hydrolases"/>
    <property type="match status" value="1"/>
</dbReference>
<dbReference type="InterPro" id="IPR050921">
    <property type="entry name" value="T4SS_GSP_E_ATPase"/>
</dbReference>
<feature type="domain" description="Bacterial type II secretion system protein E" evidence="2">
    <location>
        <begin position="102"/>
        <end position="375"/>
    </location>
</feature>
<evidence type="ECO:0000313" key="3">
    <source>
        <dbReference type="EMBL" id="SFR11764.1"/>
    </source>
</evidence>
<accession>A0A1I6E1W3</accession>
<comment type="similarity">
    <text evidence="1">Belongs to the GSP E family.</text>
</comment>